<dbReference type="AlphaFoldDB" id="Q6MMB8"/>
<dbReference type="RefSeq" id="WP_011164189.1">
    <property type="nucleotide sequence ID" value="NC_005363.1"/>
</dbReference>
<organism evidence="2 3">
    <name type="scientific">Bdellovibrio bacteriovorus (strain ATCC 15356 / DSM 50701 / NCIMB 9529 / HD100)</name>
    <dbReference type="NCBI Taxonomy" id="264462"/>
    <lineage>
        <taxon>Bacteria</taxon>
        <taxon>Pseudomonadati</taxon>
        <taxon>Bdellovibrionota</taxon>
        <taxon>Bdellovibrionia</taxon>
        <taxon>Bdellovibrionales</taxon>
        <taxon>Pseudobdellovibrionaceae</taxon>
        <taxon>Bdellovibrio</taxon>
    </lineage>
</organism>
<dbReference type="STRING" id="264462.Bd1718"/>
<feature type="transmembrane region" description="Helical" evidence="1">
    <location>
        <begin position="53"/>
        <end position="72"/>
    </location>
</feature>
<keyword evidence="3" id="KW-1185">Reference proteome</keyword>
<sequence>MKSRFITAMDLLQEEASKGDLTLRRVFQLLGEEGHAMLVLFFCLPFLQPIPIPGLSTPLGIMISVVAFFLYLQRPPWLPKRFENVKLSSELVIKVSEVAEKIWTYVSRIVKERLTFFHDLWFFRMVNLVVFVINAALLSLPLPIPFSNTVPAVGIILCAIGHMEKDGVFILFSYLWCLIVASFFATLAMGAINFV</sequence>
<name>Q6MMB8_BDEBA</name>
<dbReference type="HOGENOM" id="CLU_093444_0_1_7"/>
<keyword evidence="1" id="KW-0472">Membrane</keyword>
<feature type="transmembrane region" description="Helical" evidence="1">
    <location>
        <begin position="168"/>
        <end position="192"/>
    </location>
</feature>
<keyword evidence="1" id="KW-0812">Transmembrane</keyword>
<evidence type="ECO:0000313" key="2">
    <source>
        <dbReference type="EMBL" id="CAE79587.1"/>
    </source>
</evidence>
<evidence type="ECO:0000313" key="3">
    <source>
        <dbReference type="Proteomes" id="UP000008080"/>
    </source>
</evidence>
<feature type="transmembrane region" description="Helical" evidence="1">
    <location>
        <begin position="121"/>
        <end position="138"/>
    </location>
</feature>
<dbReference type="EMBL" id="BX842650">
    <property type="protein sequence ID" value="CAE79587.1"/>
    <property type="molecule type" value="Genomic_DNA"/>
</dbReference>
<dbReference type="PIRSF" id="PIRSF033239">
    <property type="entry name" value="ExoD"/>
    <property type="match status" value="1"/>
</dbReference>
<dbReference type="GeneID" id="93012700"/>
<protein>
    <submittedName>
        <fullName evidence="2">Exopolysaccharide synthesis protein</fullName>
    </submittedName>
</protein>
<evidence type="ECO:0000256" key="1">
    <source>
        <dbReference type="SAM" id="Phobius"/>
    </source>
</evidence>
<gene>
    <name evidence="2" type="primary">exoD</name>
    <name evidence="2" type="ordered locus">Bd1718</name>
</gene>
<reference evidence="2 3" key="1">
    <citation type="journal article" date="2004" name="Science">
        <title>A predator unmasked: life cycle of Bdellovibrio bacteriovorus from a genomic perspective.</title>
        <authorList>
            <person name="Rendulic S."/>
            <person name="Jagtap P."/>
            <person name="Rosinus A."/>
            <person name="Eppinger M."/>
            <person name="Baar C."/>
            <person name="Lanz C."/>
            <person name="Keller H."/>
            <person name="Lambert C."/>
            <person name="Evans K.J."/>
            <person name="Goesmann A."/>
            <person name="Meyer F."/>
            <person name="Sockett R.E."/>
            <person name="Schuster S.C."/>
        </authorList>
    </citation>
    <scope>NUCLEOTIDE SEQUENCE [LARGE SCALE GENOMIC DNA]</scope>
    <source>
        <strain evidence="3">ATCC 15356 / DSM 50701 / NCIMB 9529 / HD100</strain>
    </source>
</reference>
<proteinExistence type="predicted"/>
<dbReference type="KEGG" id="bba:Bd1718"/>
<keyword evidence="1" id="KW-1133">Transmembrane helix</keyword>
<dbReference type="Proteomes" id="UP000008080">
    <property type="component" value="Chromosome"/>
</dbReference>
<accession>Q6MMB8</accession>
<dbReference type="Pfam" id="PF06055">
    <property type="entry name" value="ExoD"/>
    <property type="match status" value="1"/>
</dbReference>
<dbReference type="eggNOG" id="COG3932">
    <property type="taxonomic scope" value="Bacteria"/>
</dbReference>
<dbReference type="InterPro" id="IPR010331">
    <property type="entry name" value="ExoD"/>
</dbReference>
<dbReference type="PANTHER" id="PTHR41795">
    <property type="entry name" value="EXOPOLYSACCHARIDE SYNTHESIS PROTEIN"/>
    <property type="match status" value="1"/>
</dbReference>
<dbReference type="PANTHER" id="PTHR41795:SF1">
    <property type="entry name" value="EXOPOLYSACCHARIDE SYNTHESIS PROTEIN"/>
    <property type="match status" value="1"/>
</dbReference>